<dbReference type="Proteomes" id="UP000789860">
    <property type="component" value="Unassembled WGS sequence"/>
</dbReference>
<sequence>HWYKDGLQGTEISNNKFVVVSLEFANKVVSEQSPNEISKAISKKCKFGELWGLERKIIVNTIENNNDDIYNELSVFFYHPKKSDSKRIKSVIENFNTKTQYKCKVCKQKGHNSKTCKEKKPLDIDKSDETE</sequence>
<keyword evidence="2" id="KW-1185">Reference proteome</keyword>
<feature type="non-terminal residue" evidence="1">
    <location>
        <position position="1"/>
    </location>
</feature>
<comment type="caution">
    <text evidence="1">The sequence shown here is derived from an EMBL/GenBank/DDBJ whole genome shotgun (WGS) entry which is preliminary data.</text>
</comment>
<gene>
    <name evidence="1" type="ORF">SCALOS_LOCUS6352</name>
</gene>
<protein>
    <submittedName>
        <fullName evidence="1">9168_t:CDS:1</fullName>
    </submittedName>
</protein>
<accession>A0ACA9MEV1</accession>
<evidence type="ECO:0000313" key="2">
    <source>
        <dbReference type="Proteomes" id="UP000789860"/>
    </source>
</evidence>
<dbReference type="EMBL" id="CAJVPM010011959">
    <property type="protein sequence ID" value="CAG8585007.1"/>
    <property type="molecule type" value="Genomic_DNA"/>
</dbReference>
<proteinExistence type="predicted"/>
<evidence type="ECO:0000313" key="1">
    <source>
        <dbReference type="EMBL" id="CAG8585007.1"/>
    </source>
</evidence>
<name>A0ACA9MEV1_9GLOM</name>
<organism evidence="1 2">
    <name type="scientific">Scutellospora calospora</name>
    <dbReference type="NCBI Taxonomy" id="85575"/>
    <lineage>
        <taxon>Eukaryota</taxon>
        <taxon>Fungi</taxon>
        <taxon>Fungi incertae sedis</taxon>
        <taxon>Mucoromycota</taxon>
        <taxon>Glomeromycotina</taxon>
        <taxon>Glomeromycetes</taxon>
        <taxon>Diversisporales</taxon>
        <taxon>Gigasporaceae</taxon>
        <taxon>Scutellospora</taxon>
    </lineage>
</organism>
<feature type="non-terminal residue" evidence="1">
    <location>
        <position position="131"/>
    </location>
</feature>
<reference evidence="1" key="1">
    <citation type="submission" date="2021-06" db="EMBL/GenBank/DDBJ databases">
        <authorList>
            <person name="Kallberg Y."/>
            <person name="Tangrot J."/>
            <person name="Rosling A."/>
        </authorList>
    </citation>
    <scope>NUCLEOTIDE SEQUENCE</scope>
    <source>
        <strain evidence="1">AU212A</strain>
    </source>
</reference>